<gene>
    <name evidence="1" type="ORF">PACLA_8A042879</name>
</gene>
<dbReference type="InterPro" id="IPR008979">
    <property type="entry name" value="Galactose-bd-like_sf"/>
</dbReference>
<evidence type="ECO:0000313" key="1">
    <source>
        <dbReference type="EMBL" id="CAB4039699.1"/>
    </source>
</evidence>
<dbReference type="GO" id="GO:0006284">
    <property type="term" value="P:base-excision repair"/>
    <property type="evidence" value="ECO:0007669"/>
    <property type="project" value="TreeGrafter"/>
</dbReference>
<dbReference type="GO" id="GO:0003684">
    <property type="term" value="F:damaged DNA binding"/>
    <property type="evidence" value="ECO:0007669"/>
    <property type="project" value="InterPro"/>
</dbReference>
<dbReference type="PANTHER" id="PTHR11370">
    <property type="entry name" value="DNA-REPAIR PROTEIN XRCC1"/>
    <property type="match status" value="1"/>
</dbReference>
<proteinExistence type="predicted"/>
<protein>
    <submittedName>
        <fullName evidence="1">DNA repair XRCC1-like</fullName>
    </submittedName>
</protein>
<dbReference type="Pfam" id="PF01834">
    <property type="entry name" value="XRCC1_N"/>
    <property type="match status" value="1"/>
</dbReference>
<organism evidence="1 2">
    <name type="scientific">Paramuricea clavata</name>
    <name type="common">Red gorgonian</name>
    <name type="synonym">Violescent sea-whip</name>
    <dbReference type="NCBI Taxonomy" id="317549"/>
    <lineage>
        <taxon>Eukaryota</taxon>
        <taxon>Metazoa</taxon>
        <taxon>Cnidaria</taxon>
        <taxon>Anthozoa</taxon>
        <taxon>Octocorallia</taxon>
        <taxon>Malacalcyonacea</taxon>
        <taxon>Plexauridae</taxon>
        <taxon>Paramuricea</taxon>
    </lineage>
</organism>
<dbReference type="Gene3D" id="2.60.120.260">
    <property type="entry name" value="Galactose-binding domain-like"/>
    <property type="match status" value="1"/>
</dbReference>
<dbReference type="PANTHER" id="PTHR11370:SF5">
    <property type="entry name" value="DNA REPAIR PROTEIN XRCC1"/>
    <property type="match status" value="1"/>
</dbReference>
<reference evidence="1" key="1">
    <citation type="submission" date="2020-04" db="EMBL/GenBank/DDBJ databases">
        <authorList>
            <person name="Alioto T."/>
            <person name="Alioto T."/>
            <person name="Gomez Garrido J."/>
        </authorList>
    </citation>
    <scope>NUCLEOTIDE SEQUENCE</scope>
    <source>
        <strain evidence="1">A484AB</strain>
    </source>
</reference>
<dbReference type="OrthoDB" id="25840at2759"/>
<feature type="non-terminal residue" evidence="1">
    <location>
        <position position="1"/>
    </location>
</feature>
<dbReference type="FunFam" id="2.60.120.260:FF:000025">
    <property type="entry name" value="DNA repair protein XRCC1 isoform X1"/>
    <property type="match status" value="1"/>
</dbReference>
<dbReference type="GO" id="GO:0005634">
    <property type="term" value="C:nucleus"/>
    <property type="evidence" value="ECO:0007669"/>
    <property type="project" value="InterPro"/>
</dbReference>
<sequence>LEKASKINSVDIGNNGSAFVEVLVGRSSSSEYQVLLVASSFMSPAESKSGTNNNRVRMFGLEKLSKVIADQKWDRVKLSCTQPYTKTSCYGLSFVNFHTPESTVKNGTPEK</sequence>
<dbReference type="EMBL" id="CACRXK020025740">
    <property type="protein sequence ID" value="CAB4039699.1"/>
    <property type="molecule type" value="Genomic_DNA"/>
</dbReference>
<dbReference type="GO" id="GO:0000012">
    <property type="term" value="P:single strand break repair"/>
    <property type="evidence" value="ECO:0007669"/>
    <property type="project" value="InterPro"/>
</dbReference>
<accession>A0A6S7LRL5</accession>
<evidence type="ECO:0000313" key="2">
    <source>
        <dbReference type="Proteomes" id="UP001152795"/>
    </source>
</evidence>
<feature type="non-terminal residue" evidence="1">
    <location>
        <position position="111"/>
    </location>
</feature>
<dbReference type="SUPFAM" id="SSF49785">
    <property type="entry name" value="Galactose-binding domain-like"/>
    <property type="match status" value="1"/>
</dbReference>
<comment type="caution">
    <text evidence="1">The sequence shown here is derived from an EMBL/GenBank/DDBJ whole genome shotgun (WGS) entry which is preliminary data.</text>
</comment>
<name>A0A6S7LRL5_PARCT</name>
<dbReference type="Proteomes" id="UP001152795">
    <property type="component" value="Unassembled WGS sequence"/>
</dbReference>
<keyword evidence="2" id="KW-1185">Reference proteome</keyword>
<dbReference type="AlphaFoldDB" id="A0A6S7LRL5"/>
<dbReference type="InterPro" id="IPR002706">
    <property type="entry name" value="Xrcc1_N"/>
</dbReference>